<keyword evidence="2 5" id="KW-0547">Nucleotide-binding</keyword>
<protein>
    <recommendedName>
        <fullName evidence="5">Putative glutamate--cysteine ligase 2</fullName>
        <ecNumber evidence="5">6.3.2.2</ecNumber>
    </recommendedName>
    <alternativeName>
        <fullName evidence="5">Gamma-glutamylcysteine synthetase 2</fullName>
        <shortName evidence="5">GCS 2</shortName>
        <shortName evidence="5">Gamma-GCS 2</shortName>
    </alternativeName>
</protein>
<dbReference type="NCBIfam" id="NF010041">
    <property type="entry name" value="PRK13517.1-1"/>
    <property type="match status" value="1"/>
</dbReference>
<dbReference type="EC" id="6.3.2.2" evidence="5"/>
<evidence type="ECO:0000256" key="4">
    <source>
        <dbReference type="ARBA" id="ARBA00048819"/>
    </source>
</evidence>
<dbReference type="Proteomes" id="UP000306985">
    <property type="component" value="Unassembled WGS sequence"/>
</dbReference>
<keyword evidence="7" id="KW-1185">Reference proteome</keyword>
<evidence type="ECO:0000256" key="1">
    <source>
        <dbReference type="ARBA" id="ARBA00022598"/>
    </source>
</evidence>
<dbReference type="Gene3D" id="3.30.590.20">
    <property type="match status" value="1"/>
</dbReference>
<sequence>MTRRRFGVEEELLLVDALDGHPVPAGSEVLVAAQERLGRERAHQVEHEFKLQQTEIGSAPCETADELLEQLTELRRAIAGAARELGVGIVAGATHPLPVRPVPTANDRYAHMADAFGMIARQQLTCGQHIHVDVESDEEGIGAIDRMAGWLSVIIALSANSPFWQGEDTGYSSYRTIAWGLWPTAGPTQPFRTVAGYRDAVDRLVASGTALDSGMIYFDARLSAKYPTVEVRVADVCTDVRDAVLVAVLVRALVETAAAEWRSGAELKEERIEMLRAGVWRAARSGLTEDLVDPRSGLPADAWTVVDALVEHVAEALAINGDRELVDAGIARLRRSGGGSERQRAVLARDGELAAVVLDAMRRTID</sequence>
<accession>A0A4V6CRB8</accession>
<dbReference type="Pfam" id="PF04107">
    <property type="entry name" value="GCS2"/>
    <property type="match status" value="1"/>
</dbReference>
<dbReference type="InterPro" id="IPR006336">
    <property type="entry name" value="GCS2"/>
</dbReference>
<keyword evidence="1 5" id="KW-0436">Ligase</keyword>
<dbReference type="RefSeq" id="WP_137451272.1">
    <property type="nucleotide sequence ID" value="NZ_SZZH01000006.1"/>
</dbReference>
<dbReference type="PANTHER" id="PTHR36510:SF1">
    <property type="entry name" value="GLUTAMATE--CYSTEINE LIGASE 2-RELATED"/>
    <property type="match status" value="1"/>
</dbReference>
<dbReference type="GO" id="GO:0042398">
    <property type="term" value="P:modified amino acid biosynthetic process"/>
    <property type="evidence" value="ECO:0007669"/>
    <property type="project" value="InterPro"/>
</dbReference>
<evidence type="ECO:0000256" key="5">
    <source>
        <dbReference type="HAMAP-Rule" id="MF_01609"/>
    </source>
</evidence>
<gene>
    <name evidence="6" type="ORF">FDO65_18775</name>
</gene>
<dbReference type="GO" id="GO:0005524">
    <property type="term" value="F:ATP binding"/>
    <property type="evidence" value="ECO:0007669"/>
    <property type="project" value="UniProtKB-KW"/>
</dbReference>
<dbReference type="SUPFAM" id="SSF55931">
    <property type="entry name" value="Glutamine synthetase/guanido kinase"/>
    <property type="match status" value="1"/>
</dbReference>
<dbReference type="AlphaFoldDB" id="A0A4V6CRB8"/>
<evidence type="ECO:0000256" key="2">
    <source>
        <dbReference type="ARBA" id="ARBA00022741"/>
    </source>
</evidence>
<dbReference type="NCBIfam" id="TIGR02050">
    <property type="entry name" value="gshA_cyan_rel"/>
    <property type="match status" value="1"/>
</dbReference>
<dbReference type="GO" id="GO:0004357">
    <property type="term" value="F:glutamate-cysteine ligase activity"/>
    <property type="evidence" value="ECO:0007669"/>
    <property type="project" value="UniProtKB-EC"/>
</dbReference>
<comment type="caution">
    <text evidence="6">The sequence shown here is derived from an EMBL/GenBank/DDBJ whole genome shotgun (WGS) entry which is preliminary data.</text>
</comment>
<dbReference type="HAMAP" id="MF_01609">
    <property type="entry name" value="Glu_cys_ligase_2"/>
    <property type="match status" value="1"/>
</dbReference>
<reference evidence="6 7" key="1">
    <citation type="submission" date="2019-05" db="EMBL/GenBank/DDBJ databases">
        <title>Nakamurella sp. N5BH11, whole genome shotgun sequence.</title>
        <authorList>
            <person name="Tuo L."/>
        </authorList>
    </citation>
    <scope>NUCLEOTIDE SEQUENCE [LARGE SCALE GENOMIC DNA]</scope>
    <source>
        <strain evidence="6 7">N5BH11</strain>
    </source>
</reference>
<dbReference type="PANTHER" id="PTHR36510">
    <property type="entry name" value="GLUTAMATE--CYSTEINE LIGASE 2-RELATED"/>
    <property type="match status" value="1"/>
</dbReference>
<evidence type="ECO:0000256" key="3">
    <source>
        <dbReference type="ARBA" id="ARBA00022840"/>
    </source>
</evidence>
<comment type="function">
    <text evidence="5">ATP-dependent carboxylate-amine ligase which exhibits weak glutamate--cysteine ligase activity.</text>
</comment>
<proteinExistence type="inferred from homology"/>
<dbReference type="OrthoDB" id="9803842at2"/>
<comment type="catalytic activity">
    <reaction evidence="4 5">
        <text>L-cysteine + L-glutamate + ATP = gamma-L-glutamyl-L-cysteine + ADP + phosphate + H(+)</text>
        <dbReference type="Rhea" id="RHEA:13285"/>
        <dbReference type="ChEBI" id="CHEBI:15378"/>
        <dbReference type="ChEBI" id="CHEBI:29985"/>
        <dbReference type="ChEBI" id="CHEBI:30616"/>
        <dbReference type="ChEBI" id="CHEBI:35235"/>
        <dbReference type="ChEBI" id="CHEBI:43474"/>
        <dbReference type="ChEBI" id="CHEBI:58173"/>
        <dbReference type="ChEBI" id="CHEBI:456216"/>
        <dbReference type="EC" id="6.3.2.2"/>
    </reaction>
</comment>
<dbReference type="EMBL" id="SZZH01000006">
    <property type="protein sequence ID" value="TKV56885.1"/>
    <property type="molecule type" value="Genomic_DNA"/>
</dbReference>
<evidence type="ECO:0000313" key="7">
    <source>
        <dbReference type="Proteomes" id="UP000306985"/>
    </source>
</evidence>
<organism evidence="6 7">
    <name type="scientific">Nakamurella flava</name>
    <dbReference type="NCBI Taxonomy" id="2576308"/>
    <lineage>
        <taxon>Bacteria</taxon>
        <taxon>Bacillati</taxon>
        <taxon>Actinomycetota</taxon>
        <taxon>Actinomycetes</taxon>
        <taxon>Nakamurellales</taxon>
        <taxon>Nakamurellaceae</taxon>
        <taxon>Nakamurella</taxon>
    </lineage>
</organism>
<comment type="similarity">
    <text evidence="5">Belongs to the glutamate--cysteine ligase type 2 family. YbdK subfamily.</text>
</comment>
<name>A0A4V6CRB8_9ACTN</name>
<keyword evidence="3 5" id="KW-0067">ATP-binding</keyword>
<dbReference type="InterPro" id="IPR014746">
    <property type="entry name" value="Gln_synth/guanido_kin_cat_dom"/>
</dbReference>
<evidence type="ECO:0000313" key="6">
    <source>
        <dbReference type="EMBL" id="TKV56885.1"/>
    </source>
</evidence>
<dbReference type="InterPro" id="IPR011793">
    <property type="entry name" value="YbdK"/>
</dbReference>
<dbReference type="InterPro" id="IPR050141">
    <property type="entry name" value="GCL_type2/YbdK_subfam"/>
</dbReference>